<accession>A0A5C6E6J8</accession>
<protein>
    <recommendedName>
        <fullName evidence="4">DUF1571 domain-containing protein</fullName>
    </recommendedName>
</protein>
<organism evidence="2 3">
    <name type="scientific">Novipirellula aureliae</name>
    <dbReference type="NCBI Taxonomy" id="2527966"/>
    <lineage>
        <taxon>Bacteria</taxon>
        <taxon>Pseudomonadati</taxon>
        <taxon>Planctomycetota</taxon>
        <taxon>Planctomycetia</taxon>
        <taxon>Pirellulales</taxon>
        <taxon>Pirellulaceae</taxon>
        <taxon>Novipirellula</taxon>
    </lineage>
</organism>
<dbReference type="AlphaFoldDB" id="A0A5C6E6J8"/>
<evidence type="ECO:0008006" key="4">
    <source>
        <dbReference type="Google" id="ProtNLM"/>
    </source>
</evidence>
<evidence type="ECO:0000313" key="2">
    <source>
        <dbReference type="EMBL" id="TWU43086.1"/>
    </source>
</evidence>
<dbReference type="Proteomes" id="UP000315471">
    <property type="component" value="Unassembled WGS sequence"/>
</dbReference>
<evidence type="ECO:0000313" key="3">
    <source>
        <dbReference type="Proteomes" id="UP000315471"/>
    </source>
</evidence>
<gene>
    <name evidence="2" type="ORF">Q31b_21230</name>
</gene>
<feature type="region of interest" description="Disordered" evidence="1">
    <location>
        <begin position="43"/>
        <end position="67"/>
    </location>
</feature>
<dbReference type="EMBL" id="SJPY01000003">
    <property type="protein sequence ID" value="TWU43086.1"/>
    <property type="molecule type" value="Genomic_DNA"/>
</dbReference>
<evidence type="ECO:0000256" key="1">
    <source>
        <dbReference type="SAM" id="MobiDB-lite"/>
    </source>
</evidence>
<reference evidence="2 3" key="1">
    <citation type="submission" date="2019-02" db="EMBL/GenBank/DDBJ databases">
        <title>Deep-cultivation of Planctomycetes and their phenomic and genomic characterization uncovers novel biology.</title>
        <authorList>
            <person name="Wiegand S."/>
            <person name="Jogler M."/>
            <person name="Boedeker C."/>
            <person name="Pinto D."/>
            <person name="Vollmers J."/>
            <person name="Rivas-Marin E."/>
            <person name="Kohn T."/>
            <person name="Peeters S.H."/>
            <person name="Heuer A."/>
            <person name="Rast P."/>
            <person name="Oberbeckmann S."/>
            <person name="Bunk B."/>
            <person name="Jeske O."/>
            <person name="Meyerdierks A."/>
            <person name="Storesund J.E."/>
            <person name="Kallscheuer N."/>
            <person name="Luecker S."/>
            <person name="Lage O.M."/>
            <person name="Pohl T."/>
            <person name="Merkel B.J."/>
            <person name="Hornburger P."/>
            <person name="Mueller R.-W."/>
            <person name="Bruemmer F."/>
            <person name="Labrenz M."/>
            <person name="Spormann A.M."/>
            <person name="Op Den Camp H."/>
            <person name="Overmann J."/>
            <person name="Amann R."/>
            <person name="Jetten M.S.M."/>
            <person name="Mascher T."/>
            <person name="Medema M.H."/>
            <person name="Devos D.P."/>
            <person name="Kaster A.-K."/>
            <person name="Ovreas L."/>
            <person name="Rohde M."/>
            <person name="Galperin M.Y."/>
            <person name="Jogler C."/>
        </authorList>
    </citation>
    <scope>NUCLEOTIDE SEQUENCE [LARGE SCALE GENOMIC DNA]</scope>
    <source>
        <strain evidence="2 3">Q31b</strain>
    </source>
</reference>
<keyword evidence="3" id="KW-1185">Reference proteome</keyword>
<sequence length="311" mass="34819">MNLLVRGISFDPLSLKAIVLNKRFLVLVVALLIGGAAFSLTGSHAPDRAERKPLAERNTDEDALQIKSETRESSIAEVLELATKARASMVGNLKDYTARLVKNEVDSSGVLGEPTEINLKVQTRVRDGTETAPMRVYLDFTKPEAVNGREVIWAKDLHEGKLVVHEAGLLGMMTLHLDPTGMLAMRGQKYPIYDIGLVSLIEKLIERGQNDLDNPEIKVLITDEYPFDGLVASRIEVMRSRPSGKKDDFSRAEVIIDLERQLILRYQSYGWPEQVGQQAPLQESYTYYDIETNVGLSELDFDPTNPAYRFP</sequence>
<dbReference type="Pfam" id="PF07608">
    <property type="entry name" value="DUF1571"/>
    <property type="match status" value="1"/>
</dbReference>
<name>A0A5C6E6J8_9BACT</name>
<dbReference type="RefSeq" id="WP_231617451.1">
    <property type="nucleotide sequence ID" value="NZ_SJPY01000003.1"/>
</dbReference>
<comment type="caution">
    <text evidence="2">The sequence shown here is derived from an EMBL/GenBank/DDBJ whole genome shotgun (WGS) entry which is preliminary data.</text>
</comment>
<dbReference type="InterPro" id="IPR011465">
    <property type="entry name" value="DUF1571"/>
</dbReference>
<proteinExistence type="predicted"/>
<feature type="compositionally biased region" description="Basic and acidic residues" evidence="1">
    <location>
        <begin position="45"/>
        <end position="60"/>
    </location>
</feature>